<evidence type="ECO:0000256" key="1">
    <source>
        <dbReference type="ARBA" id="ARBA00022801"/>
    </source>
</evidence>
<protein>
    <submittedName>
        <fullName evidence="4">Pyrimidine-specific ribonucleoside hydrolase rihA</fullName>
        <ecNumber evidence="4">3.2.-.-</ecNumber>
    </submittedName>
</protein>
<reference evidence="4" key="1">
    <citation type="submission" date="2015-09" db="EMBL/GenBank/DDBJ databases">
        <authorList>
            <consortium name="Pathogen Informatics"/>
        </authorList>
    </citation>
    <scope>NUCLEOTIDE SEQUENCE</scope>
    <source>
        <strain evidence="4">2789STDY5834896</strain>
    </source>
</reference>
<evidence type="ECO:0000259" key="3">
    <source>
        <dbReference type="Pfam" id="PF01156"/>
    </source>
</evidence>
<dbReference type="GO" id="GO:0008477">
    <property type="term" value="F:purine nucleosidase activity"/>
    <property type="evidence" value="ECO:0007669"/>
    <property type="project" value="TreeGrafter"/>
</dbReference>
<proteinExistence type="predicted"/>
<dbReference type="EMBL" id="FMHG01000001">
    <property type="protein sequence ID" value="SCJ33390.1"/>
    <property type="molecule type" value="Genomic_DNA"/>
</dbReference>
<feature type="domain" description="Inosine/uridine-preferring nucleoside hydrolase" evidence="3">
    <location>
        <begin position="6"/>
        <end position="297"/>
    </location>
</feature>
<dbReference type="PANTHER" id="PTHR12304">
    <property type="entry name" value="INOSINE-URIDINE PREFERRING NUCLEOSIDE HYDROLASE"/>
    <property type="match status" value="1"/>
</dbReference>
<gene>
    <name evidence="4" type="primary">rihA_2</name>
    <name evidence="4" type="ORF">SAMEA3545359_00008</name>
</gene>
<dbReference type="SUPFAM" id="SSF53590">
    <property type="entry name" value="Nucleoside hydrolase"/>
    <property type="match status" value="1"/>
</dbReference>
<name>A0A1C6FKL6_9FIRM</name>
<keyword evidence="1 4" id="KW-0378">Hydrolase</keyword>
<dbReference type="GO" id="GO:0006152">
    <property type="term" value="P:purine nucleoside catabolic process"/>
    <property type="evidence" value="ECO:0007669"/>
    <property type="project" value="TreeGrafter"/>
</dbReference>
<dbReference type="AlphaFoldDB" id="A0A1C6FKL6"/>
<dbReference type="InterPro" id="IPR023186">
    <property type="entry name" value="IUNH"/>
</dbReference>
<dbReference type="InterPro" id="IPR001910">
    <property type="entry name" value="Inosine/uridine_hydrolase_dom"/>
</dbReference>
<evidence type="ECO:0000313" key="4">
    <source>
        <dbReference type="EMBL" id="SCJ33390.1"/>
    </source>
</evidence>
<dbReference type="GO" id="GO:0005829">
    <property type="term" value="C:cytosol"/>
    <property type="evidence" value="ECO:0007669"/>
    <property type="project" value="TreeGrafter"/>
</dbReference>
<dbReference type="EC" id="3.2.-.-" evidence="4"/>
<dbReference type="Gene3D" id="3.90.245.10">
    <property type="entry name" value="Ribonucleoside hydrolase-like"/>
    <property type="match status" value="1"/>
</dbReference>
<keyword evidence="2 4" id="KW-0326">Glycosidase</keyword>
<sequence>MNKRPVIFDTDPGVDDFFAWMLLNASDQFDIKAVTTVPGNQTLEAVTRNAKGIYKLFNMHGVRLAQGSPRHMIKALDIHSGHGPTGLGNITLDTTGVELDEYRAWDVIYQEAVKAGGELELIAVGPLTNLGIAFFKYPDLKGMIKQITVMGGTTEEGNMSPFGEANIYHDPHAAKIVFDTGIPIVMVGLNALAPCAMTKEDMLKLMPECLDSDVRAVCTDLVEFRGGYPFCDAVTVAAIMDDRFAEWAEYGVEIETRSPLTWGATICDKNGSYRYFGDGDERPKVKVAITSDRVLFFEMFREMFTHYCG</sequence>
<dbReference type="Pfam" id="PF01156">
    <property type="entry name" value="IU_nuc_hydro"/>
    <property type="match status" value="1"/>
</dbReference>
<accession>A0A1C6FKL6</accession>
<dbReference type="PANTHER" id="PTHR12304:SF4">
    <property type="entry name" value="URIDINE NUCLEOSIDASE"/>
    <property type="match status" value="1"/>
</dbReference>
<evidence type="ECO:0000256" key="2">
    <source>
        <dbReference type="ARBA" id="ARBA00023295"/>
    </source>
</evidence>
<organism evidence="4">
    <name type="scientific">uncultured Anaerotruncus sp</name>
    <dbReference type="NCBI Taxonomy" id="905011"/>
    <lineage>
        <taxon>Bacteria</taxon>
        <taxon>Bacillati</taxon>
        <taxon>Bacillota</taxon>
        <taxon>Clostridia</taxon>
        <taxon>Eubacteriales</taxon>
        <taxon>Oscillospiraceae</taxon>
        <taxon>Anaerotruncus</taxon>
        <taxon>environmental samples</taxon>
    </lineage>
</organism>
<dbReference type="InterPro" id="IPR036452">
    <property type="entry name" value="Ribo_hydro-like"/>
</dbReference>